<evidence type="ECO:0000313" key="3">
    <source>
        <dbReference type="Proteomes" id="UP000265618"/>
    </source>
</evidence>
<dbReference type="OrthoDB" id="5511684at2759"/>
<evidence type="ECO:0000313" key="2">
    <source>
        <dbReference type="EMBL" id="GIQ79390.1"/>
    </source>
</evidence>
<comment type="caution">
    <text evidence="2">The sequence shown here is derived from an EMBL/GenBank/DDBJ whole genome shotgun (WGS) entry which is preliminary data.</text>
</comment>
<protein>
    <submittedName>
        <fullName evidence="2">Uncharacterized protein</fullName>
    </submittedName>
</protein>
<evidence type="ECO:0000256" key="1">
    <source>
        <dbReference type="SAM" id="MobiDB-lite"/>
    </source>
</evidence>
<organism evidence="2 3">
    <name type="scientific">Kipferlia bialata</name>
    <dbReference type="NCBI Taxonomy" id="797122"/>
    <lineage>
        <taxon>Eukaryota</taxon>
        <taxon>Metamonada</taxon>
        <taxon>Carpediemonas-like organisms</taxon>
        <taxon>Kipferlia</taxon>
    </lineage>
</organism>
<keyword evidence="3" id="KW-1185">Reference proteome</keyword>
<dbReference type="AlphaFoldDB" id="A0A9K3CN64"/>
<sequence>MTKAQEGSGMDLPDTATAPEGTGVETAETEHEVPSSDAAPQSNHRYCHKVLIYENIQMAYEGKVLCTLSRRRADWYVNKGLATYQEGDTDRKRIDLLFRPRGMGHHGRTDETYFTKDREEECVVCGADREHGLTLHHIVPREYRRYMPPCYKSHNSADVVAVCDHCHHSAEDVAGRYRGVVDAKYSIPPQGLGIGEAIPPNMKAGCHSSAILRQRMGRQGLCKSQIPDARIEEMYHLVCRYLCSPFCAYVQTRILEARGCQEGVSGWDDPHLDKFGDLDALLANLADVQSMYGEYMRVQEREKKEREEAEREEAEKEREREKQEEGIRDVGDDVGDSDITPCGSSACDPLPLPILSDPLLHILNYLPARTPNDPMLSRGSLYMQCLIHEGLGHPPIDTLGTCPICMGMVEIWAGSEEGTVGTTPTLTGETVTPEEARRCDSLIEAFILGWREDFVREMRPTNLMPGWSVNMPFTTNENRTD</sequence>
<dbReference type="EMBL" id="BDIP01000002">
    <property type="protein sequence ID" value="GIQ79390.1"/>
    <property type="molecule type" value="Genomic_DNA"/>
</dbReference>
<accession>A0A9K3CN64</accession>
<reference evidence="2 3" key="1">
    <citation type="journal article" date="2018" name="PLoS ONE">
        <title>The draft genome of Kipferlia bialata reveals reductive genome evolution in fornicate parasites.</title>
        <authorList>
            <person name="Tanifuji G."/>
            <person name="Takabayashi S."/>
            <person name="Kume K."/>
            <person name="Takagi M."/>
            <person name="Nakayama T."/>
            <person name="Kamikawa R."/>
            <person name="Inagaki Y."/>
            <person name="Hashimoto T."/>
        </authorList>
    </citation>
    <scope>NUCLEOTIDE SEQUENCE [LARGE SCALE GENOMIC DNA]</scope>
    <source>
        <strain evidence="2">NY0173</strain>
    </source>
</reference>
<gene>
    <name evidence="2" type="ORF">KIPB_000033</name>
</gene>
<feature type="region of interest" description="Disordered" evidence="1">
    <location>
        <begin position="299"/>
        <end position="335"/>
    </location>
</feature>
<dbReference type="Proteomes" id="UP000265618">
    <property type="component" value="Unassembled WGS sequence"/>
</dbReference>
<name>A0A9K3CN64_9EUKA</name>
<feature type="compositionally biased region" description="Basic and acidic residues" evidence="1">
    <location>
        <begin position="299"/>
        <end position="331"/>
    </location>
</feature>
<feature type="region of interest" description="Disordered" evidence="1">
    <location>
        <begin position="1"/>
        <end position="41"/>
    </location>
</feature>
<proteinExistence type="predicted"/>